<evidence type="ECO:0000313" key="2">
    <source>
        <dbReference type="Proteomes" id="UP000250079"/>
    </source>
</evidence>
<organism evidence="1 2">
    <name type="scientific">Granulosicoccus antarcticus IMCC3135</name>
    <dbReference type="NCBI Taxonomy" id="1192854"/>
    <lineage>
        <taxon>Bacteria</taxon>
        <taxon>Pseudomonadati</taxon>
        <taxon>Pseudomonadota</taxon>
        <taxon>Gammaproteobacteria</taxon>
        <taxon>Chromatiales</taxon>
        <taxon>Granulosicoccaceae</taxon>
        <taxon>Granulosicoccus</taxon>
    </lineage>
</organism>
<gene>
    <name evidence="1" type="ORF">IMCC3135_15480</name>
</gene>
<protein>
    <submittedName>
        <fullName evidence="1">Uncharacterized protein</fullName>
    </submittedName>
</protein>
<proteinExistence type="predicted"/>
<sequence>MVELVRPLALVRDVPIRVSADSDNRVTLPDQSTGKPKIDRMVMLKLTWFGTLIHRIAIVPDDKLTTWRTVFDTLLASGMSAFKQRRA</sequence>
<reference evidence="1 2" key="1">
    <citation type="submission" date="2016-12" db="EMBL/GenBank/DDBJ databases">
        <authorList>
            <person name="Song W.-J."/>
            <person name="Kurnit D.M."/>
        </authorList>
    </citation>
    <scope>NUCLEOTIDE SEQUENCE [LARGE SCALE GENOMIC DNA]</scope>
    <source>
        <strain evidence="1 2">IMCC3135</strain>
    </source>
</reference>
<dbReference type="Proteomes" id="UP000250079">
    <property type="component" value="Chromosome"/>
</dbReference>
<name>A0A2Z2NTW1_9GAMM</name>
<dbReference type="EMBL" id="CP018632">
    <property type="protein sequence ID" value="ASJ73178.1"/>
    <property type="molecule type" value="Genomic_DNA"/>
</dbReference>
<evidence type="ECO:0000313" key="1">
    <source>
        <dbReference type="EMBL" id="ASJ73178.1"/>
    </source>
</evidence>
<dbReference type="AlphaFoldDB" id="A0A2Z2NTW1"/>
<accession>A0A2Z2NTW1</accession>
<keyword evidence="2" id="KW-1185">Reference proteome</keyword>
<dbReference type="KEGG" id="gai:IMCC3135_15480"/>